<reference evidence="1 2" key="1">
    <citation type="submission" date="2020-08" db="EMBL/GenBank/DDBJ databases">
        <title>Genome public.</title>
        <authorList>
            <person name="Liu C."/>
            <person name="Sun Q."/>
        </authorList>
    </citation>
    <scope>NUCLEOTIDE SEQUENCE [LARGE SCALE GENOMIC DNA]</scope>
    <source>
        <strain evidence="1 2">BX2</strain>
    </source>
</reference>
<dbReference type="EMBL" id="JACOOI010000031">
    <property type="protein sequence ID" value="MBC5645449.1"/>
    <property type="molecule type" value="Genomic_DNA"/>
</dbReference>
<dbReference type="Proteomes" id="UP000644010">
    <property type="component" value="Unassembled WGS sequence"/>
</dbReference>
<evidence type="ECO:0000313" key="2">
    <source>
        <dbReference type="Proteomes" id="UP000644010"/>
    </source>
</evidence>
<gene>
    <name evidence="1" type="ORF">H8S77_21425</name>
</gene>
<dbReference type="PROSITE" id="PS51257">
    <property type="entry name" value="PROKAR_LIPOPROTEIN"/>
    <property type="match status" value="1"/>
</dbReference>
<accession>A0ABR7E6P7</accession>
<evidence type="ECO:0008006" key="3">
    <source>
        <dbReference type="Google" id="ProtNLM"/>
    </source>
</evidence>
<name>A0ABR7E6P7_9BACT</name>
<comment type="caution">
    <text evidence="1">The sequence shown here is derived from an EMBL/GenBank/DDBJ whole genome shotgun (WGS) entry which is preliminary data.</text>
</comment>
<proteinExistence type="predicted"/>
<dbReference type="RefSeq" id="WP_186961112.1">
    <property type="nucleotide sequence ID" value="NZ_JACOOI010000031.1"/>
</dbReference>
<organism evidence="1 2">
    <name type="scientific">Parabacteroides segnis</name>
    <dbReference type="NCBI Taxonomy" id="2763058"/>
    <lineage>
        <taxon>Bacteria</taxon>
        <taxon>Pseudomonadati</taxon>
        <taxon>Bacteroidota</taxon>
        <taxon>Bacteroidia</taxon>
        <taxon>Bacteroidales</taxon>
        <taxon>Tannerellaceae</taxon>
        <taxon>Parabacteroides</taxon>
    </lineage>
</organism>
<keyword evidence="2" id="KW-1185">Reference proteome</keyword>
<sequence>MRILNYNIIGLLVVLALISCSNKDKRVKDITAIPGVYTVDEPVDLIAYFDSLEQNCGVDIWVHSPESEEEEVRQSIRELDRYASGKRKFYPAEDVKRALNLITFEQGYYYSHGSGDDEDSNSGEIFFFRYLEQAIRFCPEISLLADFKSADDSVGVMYYSEWSASNPLYSFLIYRQMKGCKVQMIGSKGNTNIEKLFQLKDEKGQTYYLCSNNFQSLCFCQYLYCLDGDGMTLICSTDDDDYHPDWSADTSDYEIVFNPQNVCWNYCYKKGDYYHKIEGTKTLYLKLDGENSAFYAE</sequence>
<evidence type="ECO:0000313" key="1">
    <source>
        <dbReference type="EMBL" id="MBC5645449.1"/>
    </source>
</evidence>
<protein>
    <recommendedName>
        <fullName evidence="3">Lipoprotein</fullName>
    </recommendedName>
</protein>